<feature type="non-terminal residue" evidence="1">
    <location>
        <position position="1"/>
    </location>
</feature>
<dbReference type="AlphaFoldDB" id="A0A382L4B5"/>
<evidence type="ECO:0000313" key="1">
    <source>
        <dbReference type="EMBL" id="SVC29731.1"/>
    </source>
</evidence>
<accession>A0A382L4B5</accession>
<name>A0A382L4B5_9ZZZZ</name>
<dbReference type="EMBL" id="UINC01083735">
    <property type="protein sequence ID" value="SVC29731.1"/>
    <property type="molecule type" value="Genomic_DNA"/>
</dbReference>
<reference evidence="1" key="1">
    <citation type="submission" date="2018-05" db="EMBL/GenBank/DDBJ databases">
        <authorList>
            <person name="Lanie J.A."/>
            <person name="Ng W.-L."/>
            <person name="Kazmierczak K.M."/>
            <person name="Andrzejewski T.M."/>
            <person name="Davidsen T.M."/>
            <person name="Wayne K.J."/>
            <person name="Tettelin H."/>
            <person name="Glass J.I."/>
            <person name="Rusch D."/>
            <person name="Podicherti R."/>
            <person name="Tsui H.-C.T."/>
            <person name="Winkler M.E."/>
        </authorList>
    </citation>
    <scope>NUCLEOTIDE SEQUENCE</scope>
</reference>
<protein>
    <submittedName>
        <fullName evidence="1">Uncharacterized protein</fullName>
    </submittedName>
</protein>
<gene>
    <name evidence="1" type="ORF">METZ01_LOCUS282585</name>
</gene>
<sequence>ISERVLKELDCIQIKIKDKDQSLRHL</sequence>
<organism evidence="1">
    <name type="scientific">marine metagenome</name>
    <dbReference type="NCBI Taxonomy" id="408172"/>
    <lineage>
        <taxon>unclassified sequences</taxon>
        <taxon>metagenomes</taxon>
        <taxon>ecological metagenomes</taxon>
    </lineage>
</organism>
<proteinExistence type="predicted"/>